<accession>A0AAU8FHR6</accession>
<dbReference type="AlphaFoldDB" id="A0AAU8FHR6"/>
<evidence type="ECO:0000313" key="1">
    <source>
        <dbReference type="EMBL" id="XCH23432.1"/>
    </source>
</evidence>
<dbReference type="RefSeq" id="WP_353718758.1">
    <property type="nucleotide sequence ID" value="NZ_CP159289.1"/>
</dbReference>
<sequence>MTKQLFDIGRLETAYIDESAHENYKALAPAVFFVNATGTADAKRLLDQMPIVRSKRATYALHRVGRFLLGTSSNVQ</sequence>
<organism evidence="1">
    <name type="scientific">Dyadobacter sp. 676</name>
    <dbReference type="NCBI Taxonomy" id="3088362"/>
    <lineage>
        <taxon>Bacteria</taxon>
        <taxon>Pseudomonadati</taxon>
        <taxon>Bacteroidota</taxon>
        <taxon>Cytophagia</taxon>
        <taxon>Cytophagales</taxon>
        <taxon>Spirosomataceae</taxon>
        <taxon>Dyadobacter</taxon>
    </lineage>
</organism>
<gene>
    <name evidence="1" type="ORF">ABV298_24415</name>
</gene>
<protein>
    <submittedName>
        <fullName evidence="1">Uncharacterized protein</fullName>
    </submittedName>
</protein>
<dbReference type="EMBL" id="CP159289">
    <property type="protein sequence ID" value="XCH23432.1"/>
    <property type="molecule type" value="Genomic_DNA"/>
</dbReference>
<reference evidence="1" key="1">
    <citation type="submission" date="2024-06" db="EMBL/GenBank/DDBJ databases">
        <title>Sequencing and assembly of the genome of Dyadobacter sp. strain 676, a symbiont of Cyamopsis tetragonoloba.</title>
        <authorList>
            <person name="Guro P."/>
            <person name="Sazanova A."/>
            <person name="Kuznetsova I."/>
            <person name="Belimov A."/>
            <person name="Safronova V."/>
        </authorList>
    </citation>
    <scope>NUCLEOTIDE SEQUENCE</scope>
    <source>
        <strain evidence="1">676</strain>
    </source>
</reference>
<proteinExistence type="predicted"/>
<name>A0AAU8FHR6_9BACT</name>